<protein>
    <submittedName>
        <fullName evidence="7">Elongation factor Tu</fullName>
        <ecNumber evidence="7">3.6.5.3</ecNumber>
    </submittedName>
</protein>
<evidence type="ECO:0000313" key="8">
    <source>
        <dbReference type="Proteomes" id="UP000004217"/>
    </source>
</evidence>
<dbReference type="GO" id="GO:0005525">
    <property type="term" value="F:GTP binding"/>
    <property type="evidence" value="ECO:0007669"/>
    <property type="project" value="UniProtKB-KW"/>
</dbReference>
<evidence type="ECO:0000313" key="7">
    <source>
        <dbReference type="EMBL" id="EGX56998.1"/>
    </source>
</evidence>
<evidence type="ECO:0000256" key="4">
    <source>
        <dbReference type="ARBA" id="ARBA00023134"/>
    </source>
</evidence>
<dbReference type="Gene3D" id="2.40.30.10">
    <property type="entry name" value="Translation factors"/>
    <property type="match status" value="1"/>
</dbReference>
<reference evidence="7 8" key="1">
    <citation type="submission" date="2011-08" db="EMBL/GenBank/DDBJ databases">
        <authorList>
            <person name="Lin Y."/>
            <person name="Hao X."/>
            <person name="Johnstone L."/>
            <person name="Miller S.J."/>
            <person name="Wei G."/>
            <person name="Rensing C."/>
        </authorList>
    </citation>
    <scope>NUCLEOTIDE SEQUENCE [LARGE SCALE GENOMIC DNA]</scope>
    <source>
        <strain evidence="7 8">K42</strain>
    </source>
</reference>
<feature type="region of interest" description="Disordered" evidence="5">
    <location>
        <begin position="77"/>
        <end position="110"/>
    </location>
</feature>
<organism evidence="7 8">
    <name type="scientific">Streptomyces zinciresistens K42</name>
    <dbReference type="NCBI Taxonomy" id="700597"/>
    <lineage>
        <taxon>Bacteria</taxon>
        <taxon>Bacillati</taxon>
        <taxon>Actinomycetota</taxon>
        <taxon>Actinomycetes</taxon>
        <taxon>Kitasatosporales</taxon>
        <taxon>Streptomycetaceae</taxon>
        <taxon>Streptomyces</taxon>
    </lineage>
</organism>
<dbReference type="EMBL" id="AGBF01000112">
    <property type="protein sequence ID" value="EGX56998.1"/>
    <property type="molecule type" value="Genomic_DNA"/>
</dbReference>
<keyword evidence="8" id="KW-1185">Reference proteome</keyword>
<dbReference type="EC" id="3.6.5.3" evidence="7"/>
<evidence type="ECO:0000256" key="1">
    <source>
        <dbReference type="ARBA" id="ARBA00022741"/>
    </source>
</evidence>
<keyword evidence="1" id="KW-0547">Nucleotide-binding</keyword>
<accession>G2GHL4</accession>
<evidence type="ECO:0000259" key="6">
    <source>
        <dbReference type="Pfam" id="PF03143"/>
    </source>
</evidence>
<feature type="compositionally biased region" description="Low complexity" evidence="5">
    <location>
        <begin position="89"/>
        <end position="103"/>
    </location>
</feature>
<keyword evidence="4" id="KW-0342">GTP-binding</keyword>
<name>G2GHL4_9ACTN</name>
<comment type="caution">
    <text evidence="7">The sequence shown here is derived from an EMBL/GenBank/DDBJ whole genome shotgun (WGS) entry which is preliminary data.</text>
</comment>
<dbReference type="InterPro" id="IPR004160">
    <property type="entry name" value="Transl_elong_EFTu/EF1A_C"/>
</dbReference>
<dbReference type="SUPFAM" id="SSF50465">
    <property type="entry name" value="EF-Tu/eEF-1alpha/eIF2-gamma C-terminal domain"/>
    <property type="match status" value="1"/>
</dbReference>
<evidence type="ECO:0000256" key="2">
    <source>
        <dbReference type="ARBA" id="ARBA00022768"/>
    </source>
</evidence>
<keyword evidence="3" id="KW-0648">Protein biosynthesis</keyword>
<evidence type="ECO:0000256" key="5">
    <source>
        <dbReference type="SAM" id="MobiDB-lite"/>
    </source>
</evidence>
<feature type="domain" description="Translation elongation factor EFTu/EF1A C-terminal" evidence="6">
    <location>
        <begin position="2"/>
        <end position="73"/>
    </location>
</feature>
<dbReference type="Proteomes" id="UP000004217">
    <property type="component" value="Unassembled WGS sequence"/>
</dbReference>
<dbReference type="InterPro" id="IPR009001">
    <property type="entry name" value="Transl_elong_EF1A/Init_IF2_C"/>
</dbReference>
<dbReference type="Pfam" id="PF03143">
    <property type="entry name" value="GTP_EFTU_D3"/>
    <property type="match status" value="1"/>
</dbReference>
<dbReference type="GO" id="GO:0003746">
    <property type="term" value="F:translation elongation factor activity"/>
    <property type="evidence" value="ECO:0007669"/>
    <property type="project" value="UniProtKB-KW"/>
</dbReference>
<keyword evidence="7" id="KW-0378">Hydrolase</keyword>
<evidence type="ECO:0000256" key="3">
    <source>
        <dbReference type="ARBA" id="ARBA00022917"/>
    </source>
</evidence>
<sequence length="110" mass="10887">MRTTAVASGYRPQSAIRTADVAGDVDLGEAGVALPGRTVTTTVEPGRAVPLEPGLGFAVREGGRTVGAGTVTAAGWRERACGDRGSGPGRPAVRPPGRGAHPGDPGTMGA</sequence>
<dbReference type="AlphaFoldDB" id="G2GHL4"/>
<dbReference type="PATRIC" id="fig|700597.3.peg.4912"/>
<proteinExistence type="predicted"/>
<dbReference type="GO" id="GO:0016787">
    <property type="term" value="F:hydrolase activity"/>
    <property type="evidence" value="ECO:0007669"/>
    <property type="project" value="UniProtKB-KW"/>
</dbReference>
<keyword evidence="2 7" id="KW-0251">Elongation factor</keyword>
<gene>
    <name evidence="7" type="ORF">SZN_25005</name>
</gene>